<feature type="transmembrane region" description="Helical" evidence="1">
    <location>
        <begin position="42"/>
        <end position="63"/>
    </location>
</feature>
<evidence type="ECO:0000313" key="2">
    <source>
        <dbReference type="EMBL" id="AYF73703.1"/>
    </source>
</evidence>
<gene>
    <name evidence="2" type="ORF">D7D52_07350</name>
</gene>
<reference evidence="2 3" key="1">
    <citation type="submission" date="2018-09" db="EMBL/GenBank/DDBJ databases">
        <title>Nocardia yunnanensis sp. nov., an actinomycete isolated from a soil sample.</title>
        <authorList>
            <person name="Zhang J."/>
        </authorList>
    </citation>
    <scope>NUCLEOTIDE SEQUENCE [LARGE SCALE GENOMIC DNA]</scope>
    <source>
        <strain evidence="2 3">CFHS0054</strain>
    </source>
</reference>
<keyword evidence="1" id="KW-0472">Membrane</keyword>
<dbReference type="OrthoDB" id="4555310at2"/>
<proteinExistence type="predicted"/>
<dbReference type="EMBL" id="CP032568">
    <property type="protein sequence ID" value="AYF73703.1"/>
    <property type="molecule type" value="Genomic_DNA"/>
</dbReference>
<accession>A0A386Z967</accession>
<organism evidence="2 3">
    <name type="scientific">Nocardia yunnanensis</name>
    <dbReference type="NCBI Taxonomy" id="2382165"/>
    <lineage>
        <taxon>Bacteria</taxon>
        <taxon>Bacillati</taxon>
        <taxon>Actinomycetota</taxon>
        <taxon>Actinomycetes</taxon>
        <taxon>Mycobacteriales</taxon>
        <taxon>Nocardiaceae</taxon>
        <taxon>Nocardia</taxon>
    </lineage>
</organism>
<keyword evidence="1" id="KW-1133">Transmembrane helix</keyword>
<evidence type="ECO:0000313" key="3">
    <source>
        <dbReference type="Proteomes" id="UP000267164"/>
    </source>
</evidence>
<name>A0A386Z967_9NOCA</name>
<dbReference type="KEGG" id="nyu:D7D52_07350"/>
<dbReference type="AlphaFoldDB" id="A0A386Z967"/>
<sequence>MMPVAPKACADEHNLPGPILAAAGIVAIALALTAVGYGSLTWSGLCALASVLCLRFGIGLMVLEHRRAKAEKWGESASQSGI</sequence>
<keyword evidence="3" id="KW-1185">Reference proteome</keyword>
<feature type="transmembrane region" description="Helical" evidence="1">
    <location>
        <begin position="15"/>
        <end position="36"/>
    </location>
</feature>
<keyword evidence="1" id="KW-0812">Transmembrane</keyword>
<dbReference type="Proteomes" id="UP000267164">
    <property type="component" value="Chromosome"/>
</dbReference>
<evidence type="ECO:0000256" key="1">
    <source>
        <dbReference type="SAM" id="Phobius"/>
    </source>
</evidence>
<protein>
    <submittedName>
        <fullName evidence="2">Uncharacterized protein</fullName>
    </submittedName>
</protein>